<dbReference type="EMBL" id="NPDZ01000001">
    <property type="protein sequence ID" value="PJZ74709.1"/>
    <property type="molecule type" value="Genomic_DNA"/>
</dbReference>
<keyword evidence="4" id="KW-1185">Reference proteome</keyword>
<reference evidence="4 5" key="1">
    <citation type="submission" date="2017-07" db="EMBL/GenBank/DDBJ databases">
        <title>Leptospira spp. isolated from tropical soils.</title>
        <authorList>
            <person name="Thibeaux R."/>
            <person name="Iraola G."/>
            <person name="Ferres I."/>
            <person name="Bierque E."/>
            <person name="Girault D."/>
            <person name="Soupe-Gilbert M.-E."/>
            <person name="Picardeau M."/>
            <person name="Goarant C."/>
        </authorList>
    </citation>
    <scope>NUCLEOTIDE SEQUENCE [LARGE SCALE GENOMIC DNA]</scope>
    <source>
        <strain evidence="3 5">FH1-B-B1</strain>
        <strain evidence="2 4">FH1-B-C1</strain>
    </source>
</reference>
<sequence>MNRIERAFKNLGTTLSLRNWEPLHWIGTLGSCAARFLPHPPNFTPVGAMSIYAGARIKGWNAYLVPILTMLISDRVLAWIHGFDWFHNTLPVVYASLLLNVFLGKTYLSDNSSKLRVVSVSFVGSIQFFLTTNFAVWALSSMYPYTSEGLITCYVAAIPFFQWTLVGDLVYASILFGIFDTLEIRLARYYSQPVSWF</sequence>
<organism evidence="3 5">
    <name type="scientific">Leptospira perolatii</name>
    <dbReference type="NCBI Taxonomy" id="2023191"/>
    <lineage>
        <taxon>Bacteria</taxon>
        <taxon>Pseudomonadati</taxon>
        <taxon>Spirochaetota</taxon>
        <taxon>Spirochaetia</taxon>
        <taxon>Leptospirales</taxon>
        <taxon>Leptospiraceae</taxon>
        <taxon>Leptospira</taxon>
    </lineage>
</organism>
<gene>
    <name evidence="2" type="ORF">CH360_01270</name>
    <name evidence="3" type="ORF">CH373_01270</name>
</gene>
<feature type="transmembrane region" description="Helical" evidence="1">
    <location>
        <begin position="115"/>
        <end position="140"/>
    </location>
</feature>
<evidence type="ECO:0000313" key="3">
    <source>
        <dbReference type="EMBL" id="PJZ74709.1"/>
    </source>
</evidence>
<name>A0A2M9ZRW2_9LEPT</name>
<keyword evidence="1" id="KW-0812">Transmembrane</keyword>
<dbReference type="RefSeq" id="WP_100712118.1">
    <property type="nucleotide sequence ID" value="NZ_NPDY01000001.1"/>
</dbReference>
<dbReference type="InterPro" id="IPR046487">
    <property type="entry name" value="DUF6580"/>
</dbReference>
<protein>
    <submittedName>
        <fullName evidence="3">Uncharacterized protein</fullName>
    </submittedName>
</protein>
<evidence type="ECO:0000313" key="2">
    <source>
        <dbReference type="EMBL" id="PJZ71176.1"/>
    </source>
</evidence>
<keyword evidence="1" id="KW-0472">Membrane</keyword>
<evidence type="ECO:0000313" key="4">
    <source>
        <dbReference type="Proteomes" id="UP000231962"/>
    </source>
</evidence>
<proteinExistence type="predicted"/>
<feature type="transmembrane region" description="Helical" evidence="1">
    <location>
        <begin position="60"/>
        <end position="79"/>
    </location>
</feature>
<keyword evidence="1" id="KW-1133">Transmembrane helix</keyword>
<evidence type="ECO:0000313" key="5">
    <source>
        <dbReference type="Proteomes" id="UP000231990"/>
    </source>
</evidence>
<accession>A0A2M9ZRW2</accession>
<comment type="caution">
    <text evidence="3">The sequence shown here is derived from an EMBL/GenBank/DDBJ whole genome shotgun (WGS) entry which is preliminary data.</text>
</comment>
<dbReference type="Proteomes" id="UP000231990">
    <property type="component" value="Unassembled WGS sequence"/>
</dbReference>
<dbReference type="Proteomes" id="UP000231962">
    <property type="component" value="Unassembled WGS sequence"/>
</dbReference>
<feature type="transmembrane region" description="Helical" evidence="1">
    <location>
        <begin position="160"/>
        <end position="179"/>
    </location>
</feature>
<dbReference type="EMBL" id="NPDY01000001">
    <property type="protein sequence ID" value="PJZ71176.1"/>
    <property type="molecule type" value="Genomic_DNA"/>
</dbReference>
<dbReference type="OrthoDB" id="9806699at2"/>
<dbReference type="AlphaFoldDB" id="A0A2M9ZRW2"/>
<dbReference type="PROSITE" id="PS51257">
    <property type="entry name" value="PROKAR_LIPOPROTEIN"/>
    <property type="match status" value="1"/>
</dbReference>
<evidence type="ECO:0000256" key="1">
    <source>
        <dbReference type="SAM" id="Phobius"/>
    </source>
</evidence>
<dbReference type="Pfam" id="PF20221">
    <property type="entry name" value="DUF6580"/>
    <property type="match status" value="1"/>
</dbReference>
<feature type="transmembrane region" description="Helical" evidence="1">
    <location>
        <begin position="85"/>
        <end position="103"/>
    </location>
</feature>